<dbReference type="EMBL" id="CAKKLH010000246">
    <property type="protein sequence ID" value="CAH0107041.1"/>
    <property type="molecule type" value="Genomic_DNA"/>
</dbReference>
<sequence length="302" mass="33481">MGKLRVCCICGISSNYQRKDSNSRSFFNFPNPNIKKLVPFDKDLLERRLVAWKEVVGKPAHFCNANDIDWIPSKNLDVLVNASQRPDCASFTNSDLSSSSASVDNYSTAATEYSSSQPNRSLTKGGVETGFTKDEVEPGKADEVTYMIFKHTSALQQNATSFATLPIGCFPITSISHSVKCKLGETGSSFKVKVTQLPCVSALVLTGHKIQGRTLDAVILGALSRIHKSGRSGWIYVILSRVRTLNGLFLLTLLETDPKKYKPRTDVMTEMNRLHLIEKSTLARLESCKFLLYSIIPIHKLI</sequence>
<keyword evidence="3" id="KW-1185">Reference proteome</keyword>
<dbReference type="Proteomes" id="UP000789390">
    <property type="component" value="Unassembled WGS sequence"/>
</dbReference>
<reference evidence="2" key="1">
    <citation type="submission" date="2021-11" db="EMBL/GenBank/DDBJ databases">
        <authorList>
            <person name="Schell T."/>
        </authorList>
    </citation>
    <scope>NUCLEOTIDE SEQUENCE</scope>
    <source>
        <strain evidence="2">M5</strain>
    </source>
</reference>
<proteinExistence type="predicted"/>
<dbReference type="AlphaFoldDB" id="A0A8J2RPG7"/>
<feature type="compositionally biased region" description="Polar residues" evidence="1">
    <location>
        <begin position="110"/>
        <end position="122"/>
    </location>
</feature>
<name>A0A8J2RPG7_9CRUS</name>
<gene>
    <name evidence="2" type="ORF">DGAL_LOCUS10325</name>
</gene>
<dbReference type="OrthoDB" id="6375458at2759"/>
<evidence type="ECO:0000313" key="2">
    <source>
        <dbReference type="EMBL" id="CAH0107041.1"/>
    </source>
</evidence>
<evidence type="ECO:0000313" key="3">
    <source>
        <dbReference type="Proteomes" id="UP000789390"/>
    </source>
</evidence>
<protein>
    <submittedName>
        <fullName evidence="2">Uncharacterized protein</fullName>
    </submittedName>
</protein>
<dbReference type="InterPro" id="IPR027417">
    <property type="entry name" value="P-loop_NTPase"/>
</dbReference>
<comment type="caution">
    <text evidence="2">The sequence shown here is derived from an EMBL/GenBank/DDBJ whole genome shotgun (WGS) entry which is preliminary data.</text>
</comment>
<accession>A0A8J2RPG7</accession>
<feature type="region of interest" description="Disordered" evidence="1">
    <location>
        <begin position="110"/>
        <end position="134"/>
    </location>
</feature>
<evidence type="ECO:0000256" key="1">
    <source>
        <dbReference type="SAM" id="MobiDB-lite"/>
    </source>
</evidence>
<organism evidence="2 3">
    <name type="scientific">Daphnia galeata</name>
    <dbReference type="NCBI Taxonomy" id="27404"/>
    <lineage>
        <taxon>Eukaryota</taxon>
        <taxon>Metazoa</taxon>
        <taxon>Ecdysozoa</taxon>
        <taxon>Arthropoda</taxon>
        <taxon>Crustacea</taxon>
        <taxon>Branchiopoda</taxon>
        <taxon>Diplostraca</taxon>
        <taxon>Cladocera</taxon>
        <taxon>Anomopoda</taxon>
        <taxon>Daphniidae</taxon>
        <taxon>Daphnia</taxon>
    </lineage>
</organism>
<dbReference type="SUPFAM" id="SSF52540">
    <property type="entry name" value="P-loop containing nucleoside triphosphate hydrolases"/>
    <property type="match status" value="1"/>
</dbReference>